<dbReference type="PANTHER" id="PTHR10915">
    <property type="entry name" value="SYNDECAN"/>
    <property type="match status" value="1"/>
</dbReference>
<dbReference type="InterPro" id="IPR001050">
    <property type="entry name" value="Syndecan"/>
</dbReference>
<dbReference type="OrthoDB" id="8445938at2759"/>
<accession>A0A6P7HMJ7</accession>
<reference evidence="15" key="1">
    <citation type="submission" date="2025-08" db="UniProtKB">
        <authorList>
            <consortium name="RefSeq"/>
        </authorList>
    </citation>
    <scope>IDENTIFICATION</scope>
</reference>
<evidence type="ECO:0000313" key="15">
    <source>
        <dbReference type="RefSeq" id="XP_028253211.1"/>
    </source>
</evidence>
<keyword evidence="6 11" id="KW-1133">Transmembrane helix</keyword>
<evidence type="ECO:0000256" key="9">
    <source>
        <dbReference type="ARBA" id="ARBA00023207"/>
    </source>
</evidence>
<dbReference type="Proteomes" id="UP000515145">
    <property type="component" value="Chromosome 24"/>
</dbReference>
<evidence type="ECO:0000256" key="8">
    <source>
        <dbReference type="ARBA" id="ARBA00023180"/>
    </source>
</evidence>
<evidence type="ECO:0000313" key="14">
    <source>
        <dbReference type="Proteomes" id="UP000515145"/>
    </source>
</evidence>
<keyword evidence="8" id="KW-0325">Glycoprotein</keyword>
<dbReference type="GO" id="GO:0016020">
    <property type="term" value="C:membrane"/>
    <property type="evidence" value="ECO:0007669"/>
    <property type="project" value="UniProtKB-SubCell"/>
</dbReference>
<keyword evidence="5" id="KW-0654">Proteoglycan</keyword>
<proteinExistence type="inferred from homology"/>
<dbReference type="GO" id="GO:0016477">
    <property type="term" value="P:cell migration"/>
    <property type="evidence" value="ECO:0007669"/>
    <property type="project" value="TreeGrafter"/>
</dbReference>
<feature type="domain" description="Syndecan/Neurexin" evidence="13">
    <location>
        <begin position="106"/>
        <end position="162"/>
    </location>
</feature>
<evidence type="ECO:0000256" key="7">
    <source>
        <dbReference type="ARBA" id="ARBA00023136"/>
    </source>
</evidence>
<comment type="similarity">
    <text evidence="2">Belongs to the syndecan proteoglycan family.</text>
</comment>
<dbReference type="AlphaFoldDB" id="A0A6P7HMJ7"/>
<keyword evidence="7 11" id="KW-0472">Membrane</keyword>
<sequence length="166" mass="17561">MRLSVTASLFITFGLIHPINSLLSASPEDLEGSGYDLDSSGSGSGDGSDPDKTESNTVNSEDVRLLAAGGGNDNTLHGSSGLTFDSTLWPAGDSGFVFIESSKWPWERPDIHAALIAGGVTGAILAAMLMAVLIYQMQNHDEEGPILAWKKDANEGYHKPTRDVIV</sequence>
<dbReference type="GeneID" id="114428739"/>
<dbReference type="RefSeq" id="XP_028253211.1">
    <property type="nucleotide sequence ID" value="XM_028397410.1"/>
</dbReference>
<keyword evidence="12" id="KW-0732">Signal</keyword>
<evidence type="ECO:0000256" key="3">
    <source>
        <dbReference type="ARBA" id="ARBA00010241"/>
    </source>
</evidence>
<evidence type="ECO:0000256" key="2">
    <source>
        <dbReference type="ARBA" id="ARBA00005343"/>
    </source>
</evidence>
<dbReference type="InParanoid" id="A0A6P7HMJ7"/>
<evidence type="ECO:0000256" key="4">
    <source>
        <dbReference type="ARBA" id="ARBA00022692"/>
    </source>
</evidence>
<feature type="signal peptide" evidence="12">
    <location>
        <begin position="1"/>
        <end position="21"/>
    </location>
</feature>
<evidence type="ECO:0000259" key="13">
    <source>
        <dbReference type="Pfam" id="PF01034"/>
    </source>
</evidence>
<feature type="region of interest" description="Disordered" evidence="10">
    <location>
        <begin position="32"/>
        <end position="57"/>
    </location>
</feature>
<evidence type="ECO:0000256" key="1">
    <source>
        <dbReference type="ARBA" id="ARBA00004479"/>
    </source>
</evidence>
<protein>
    <submittedName>
        <fullName evidence="15">Syndecan-3-like</fullName>
    </submittedName>
</protein>
<dbReference type="PANTHER" id="PTHR10915:SF1">
    <property type="entry name" value="SYNDECAN"/>
    <property type="match status" value="1"/>
</dbReference>
<dbReference type="GO" id="GO:0009986">
    <property type="term" value="C:cell surface"/>
    <property type="evidence" value="ECO:0007669"/>
    <property type="project" value="TreeGrafter"/>
</dbReference>
<keyword evidence="4 11" id="KW-0812">Transmembrane</keyword>
<evidence type="ECO:0000256" key="5">
    <source>
        <dbReference type="ARBA" id="ARBA00022974"/>
    </source>
</evidence>
<keyword evidence="9" id="KW-0357">Heparan sulfate</keyword>
<comment type="subcellular location">
    <subcellularLocation>
        <location evidence="1">Membrane</location>
        <topology evidence="1">Single-pass type I membrane protein</topology>
    </subcellularLocation>
</comment>
<feature type="transmembrane region" description="Helical" evidence="11">
    <location>
        <begin position="111"/>
        <end position="135"/>
    </location>
</feature>
<evidence type="ECO:0000256" key="11">
    <source>
        <dbReference type="SAM" id="Phobius"/>
    </source>
</evidence>
<organism evidence="14 15">
    <name type="scientific">Parambassis ranga</name>
    <name type="common">Indian glassy fish</name>
    <dbReference type="NCBI Taxonomy" id="210632"/>
    <lineage>
        <taxon>Eukaryota</taxon>
        <taxon>Metazoa</taxon>
        <taxon>Chordata</taxon>
        <taxon>Craniata</taxon>
        <taxon>Vertebrata</taxon>
        <taxon>Euteleostomi</taxon>
        <taxon>Actinopterygii</taxon>
        <taxon>Neopterygii</taxon>
        <taxon>Teleostei</taxon>
        <taxon>Neoteleostei</taxon>
        <taxon>Acanthomorphata</taxon>
        <taxon>Ovalentaria</taxon>
        <taxon>Ambassidae</taxon>
        <taxon>Parambassis</taxon>
    </lineage>
</organism>
<gene>
    <name evidence="15" type="primary">LOC114428739</name>
</gene>
<evidence type="ECO:0000256" key="6">
    <source>
        <dbReference type="ARBA" id="ARBA00022989"/>
    </source>
</evidence>
<evidence type="ECO:0000256" key="12">
    <source>
        <dbReference type="SAM" id="SignalP"/>
    </source>
</evidence>
<name>A0A6P7HMJ7_9TELE</name>
<dbReference type="Pfam" id="PF01034">
    <property type="entry name" value="Syndecan"/>
    <property type="match status" value="1"/>
</dbReference>
<feature type="chain" id="PRO_5028424380" evidence="12">
    <location>
        <begin position="22"/>
        <end position="166"/>
    </location>
</feature>
<evidence type="ECO:0000256" key="10">
    <source>
        <dbReference type="SAM" id="MobiDB-lite"/>
    </source>
</evidence>
<dbReference type="InterPro" id="IPR027789">
    <property type="entry name" value="Syndecan/Neurexin_dom"/>
</dbReference>
<comment type="similarity">
    <text evidence="3">Belongs to the neurexin family.</text>
</comment>
<keyword evidence="14" id="KW-1185">Reference proteome</keyword>
<feature type="compositionally biased region" description="Low complexity" evidence="10">
    <location>
        <begin position="32"/>
        <end position="41"/>
    </location>
</feature>